<name>A0AA38T1C9_9ASTR</name>
<evidence type="ECO:0000313" key="3">
    <source>
        <dbReference type="Proteomes" id="UP001172457"/>
    </source>
</evidence>
<reference evidence="2" key="1">
    <citation type="submission" date="2023-03" db="EMBL/GenBank/DDBJ databases">
        <title>Chromosome-scale reference genome and RAD-based genetic map of yellow starthistle (Centaurea solstitialis) reveal putative structural variation and QTLs associated with invader traits.</title>
        <authorList>
            <person name="Reatini B."/>
            <person name="Cang F.A."/>
            <person name="Jiang Q."/>
            <person name="Mckibben M.T.W."/>
            <person name="Barker M.S."/>
            <person name="Rieseberg L.H."/>
            <person name="Dlugosch K.M."/>
        </authorList>
    </citation>
    <scope>NUCLEOTIDE SEQUENCE</scope>
    <source>
        <strain evidence="2">CAN-66</strain>
        <tissue evidence="2">Leaf</tissue>
    </source>
</reference>
<dbReference type="AlphaFoldDB" id="A0AA38T1C9"/>
<organism evidence="2 3">
    <name type="scientific">Centaurea solstitialis</name>
    <name type="common">yellow star-thistle</name>
    <dbReference type="NCBI Taxonomy" id="347529"/>
    <lineage>
        <taxon>Eukaryota</taxon>
        <taxon>Viridiplantae</taxon>
        <taxon>Streptophyta</taxon>
        <taxon>Embryophyta</taxon>
        <taxon>Tracheophyta</taxon>
        <taxon>Spermatophyta</taxon>
        <taxon>Magnoliopsida</taxon>
        <taxon>eudicotyledons</taxon>
        <taxon>Gunneridae</taxon>
        <taxon>Pentapetalae</taxon>
        <taxon>asterids</taxon>
        <taxon>campanulids</taxon>
        <taxon>Asterales</taxon>
        <taxon>Asteraceae</taxon>
        <taxon>Carduoideae</taxon>
        <taxon>Cardueae</taxon>
        <taxon>Centaureinae</taxon>
        <taxon>Centaurea</taxon>
    </lineage>
</organism>
<keyword evidence="3" id="KW-1185">Reference proteome</keyword>
<gene>
    <name evidence="2" type="ORF">OSB04_016645</name>
</gene>
<comment type="caution">
    <text evidence="2">The sequence shown here is derived from an EMBL/GenBank/DDBJ whole genome shotgun (WGS) entry which is preliminary data.</text>
</comment>
<evidence type="ECO:0000256" key="1">
    <source>
        <dbReference type="SAM" id="MobiDB-lite"/>
    </source>
</evidence>
<dbReference type="EMBL" id="JARYMX010000004">
    <property type="protein sequence ID" value="KAJ9552600.1"/>
    <property type="molecule type" value="Genomic_DNA"/>
</dbReference>
<feature type="region of interest" description="Disordered" evidence="1">
    <location>
        <begin position="1"/>
        <end position="28"/>
    </location>
</feature>
<protein>
    <submittedName>
        <fullName evidence="2">Uncharacterized protein</fullName>
    </submittedName>
</protein>
<sequence length="99" mass="11459">MGWQNQATRISSMRSKRGLESQKTDKSRNCRMCSRKMVRPHEMTGLHPLNLTTSVRVESIVLPIEVNIPIARHTFADQNLFDLSYDIDSLKELREFALI</sequence>
<proteinExistence type="predicted"/>
<accession>A0AA38T1C9</accession>
<feature type="compositionally biased region" description="Basic and acidic residues" evidence="1">
    <location>
        <begin position="17"/>
        <end position="28"/>
    </location>
</feature>
<feature type="compositionally biased region" description="Polar residues" evidence="1">
    <location>
        <begin position="1"/>
        <end position="13"/>
    </location>
</feature>
<dbReference type="Proteomes" id="UP001172457">
    <property type="component" value="Chromosome 4"/>
</dbReference>
<evidence type="ECO:0000313" key="2">
    <source>
        <dbReference type="EMBL" id="KAJ9552600.1"/>
    </source>
</evidence>